<evidence type="ECO:0000256" key="4">
    <source>
        <dbReference type="ARBA" id="ARBA00022679"/>
    </source>
</evidence>
<evidence type="ECO:0000313" key="10">
    <source>
        <dbReference type="EMBL" id="VAW87146.1"/>
    </source>
</evidence>
<name>A0A3B1A2N1_9ZZZZ</name>
<evidence type="ECO:0000256" key="8">
    <source>
        <dbReference type="ARBA" id="ARBA00023315"/>
    </source>
</evidence>
<evidence type="ECO:0000256" key="7">
    <source>
        <dbReference type="ARBA" id="ARBA00023136"/>
    </source>
</evidence>
<gene>
    <name evidence="10" type="ORF">MNBD_GAMMA16-9</name>
</gene>
<evidence type="ECO:0000256" key="1">
    <source>
        <dbReference type="ARBA" id="ARBA00004651"/>
    </source>
</evidence>
<feature type="transmembrane region" description="Helical" evidence="9">
    <location>
        <begin position="216"/>
        <end position="237"/>
    </location>
</feature>
<dbReference type="InterPro" id="IPR024194">
    <property type="entry name" value="Ac/AlaTfrase_AlgI/DltB"/>
</dbReference>
<dbReference type="InterPro" id="IPR051085">
    <property type="entry name" value="MB_O-acyltransferase"/>
</dbReference>
<accession>A0A3B1A2N1</accession>
<feature type="transmembrane region" description="Helical" evidence="9">
    <location>
        <begin position="363"/>
        <end position="383"/>
    </location>
</feature>
<dbReference type="GO" id="GO:0042121">
    <property type="term" value="P:alginic acid biosynthetic process"/>
    <property type="evidence" value="ECO:0007669"/>
    <property type="project" value="InterPro"/>
</dbReference>
<protein>
    <submittedName>
        <fullName evidence="10">Probable poly(Beta-D-mannuronate) O-acetylase</fullName>
        <ecNumber evidence="10">2.3.1.-</ecNumber>
    </submittedName>
</protein>
<feature type="transmembrane region" description="Helical" evidence="9">
    <location>
        <begin position="6"/>
        <end position="22"/>
    </location>
</feature>
<comment type="similarity">
    <text evidence="2">Belongs to the membrane-bound acyltransferase family.</text>
</comment>
<organism evidence="10">
    <name type="scientific">hydrothermal vent metagenome</name>
    <dbReference type="NCBI Taxonomy" id="652676"/>
    <lineage>
        <taxon>unclassified sequences</taxon>
        <taxon>metagenomes</taxon>
        <taxon>ecological metagenomes</taxon>
    </lineage>
</organism>
<dbReference type="InterPro" id="IPR028362">
    <property type="entry name" value="AlgI"/>
</dbReference>
<comment type="subcellular location">
    <subcellularLocation>
        <location evidence="1">Cell membrane</location>
        <topology evidence="1">Multi-pass membrane protein</topology>
    </subcellularLocation>
</comment>
<evidence type="ECO:0000256" key="3">
    <source>
        <dbReference type="ARBA" id="ARBA00022475"/>
    </source>
</evidence>
<keyword evidence="5 9" id="KW-0812">Transmembrane</keyword>
<keyword evidence="6 9" id="KW-1133">Transmembrane helix</keyword>
<evidence type="ECO:0000256" key="6">
    <source>
        <dbReference type="ARBA" id="ARBA00022989"/>
    </source>
</evidence>
<feature type="transmembrane region" description="Helical" evidence="9">
    <location>
        <begin position="76"/>
        <end position="94"/>
    </location>
</feature>
<dbReference type="PIRSF" id="PIRSF500217">
    <property type="entry name" value="AlgI"/>
    <property type="match status" value="1"/>
</dbReference>
<dbReference type="GO" id="GO:0005886">
    <property type="term" value="C:plasma membrane"/>
    <property type="evidence" value="ECO:0007669"/>
    <property type="project" value="UniProtKB-SubCell"/>
</dbReference>
<dbReference type="EMBL" id="UOFO01000111">
    <property type="protein sequence ID" value="VAW87146.1"/>
    <property type="molecule type" value="Genomic_DNA"/>
</dbReference>
<dbReference type="PANTHER" id="PTHR13285">
    <property type="entry name" value="ACYLTRANSFERASE"/>
    <property type="match status" value="1"/>
</dbReference>
<keyword evidence="8 10" id="KW-0012">Acyltransferase</keyword>
<reference evidence="10" key="1">
    <citation type="submission" date="2018-06" db="EMBL/GenBank/DDBJ databases">
        <authorList>
            <person name="Zhirakovskaya E."/>
        </authorList>
    </citation>
    <scope>NUCLEOTIDE SEQUENCE</scope>
</reference>
<feature type="transmembrane region" description="Helical" evidence="9">
    <location>
        <begin position="409"/>
        <end position="430"/>
    </location>
</feature>
<evidence type="ECO:0000256" key="2">
    <source>
        <dbReference type="ARBA" id="ARBA00010323"/>
    </source>
</evidence>
<dbReference type="EC" id="2.3.1.-" evidence="10"/>
<feature type="transmembrane region" description="Helical" evidence="9">
    <location>
        <begin position="244"/>
        <end position="263"/>
    </location>
</feature>
<keyword evidence="4 10" id="KW-0808">Transferase</keyword>
<sequence length="436" mass="51015">MIFNSVQFIIFFLVILSIYYCVNRNRQNTLLLIASYFFYACWDWRFLSLILISTLIDFQCGKRIHRAKTQAIRKRYLIISLCVNLGMLGFFKYFNFFAESLETLGTSIGWQFDDVTLNIILPMGISFYTFQTMSYTIDIYRDKMRPTFRLRDFALFVAFFPQLVAGPIERASRFIPQITADRKITRRMIEEGLWLVLFGFFLKVFVADNLAKITNIAFSIDVPVSGDVALVGVYAFAFQIFGDFAGYSCIAIGISKLLGFNLMTNFRFPYFVTNPSEFWRHWHISLSSWLRDYLYIPLGGNRGSTFAIYRNLFLTMLIGGLWHGAAWTFVIWGAYQGTILVVHKMFGPLLNRLQFESKFKKKIWWIARVFFMFQITCIGWLIFRAESVDQIGDIMMNIISISSISPAGLYYLAQLVFFILFFWKSLFVFVRKRILM</sequence>
<evidence type="ECO:0000256" key="9">
    <source>
        <dbReference type="SAM" id="Phobius"/>
    </source>
</evidence>
<feature type="transmembrane region" description="Helical" evidence="9">
    <location>
        <begin position="321"/>
        <end position="342"/>
    </location>
</feature>
<dbReference type="InterPro" id="IPR004299">
    <property type="entry name" value="MBOAT_fam"/>
</dbReference>
<feature type="transmembrane region" description="Helical" evidence="9">
    <location>
        <begin position="192"/>
        <end position="210"/>
    </location>
</feature>
<feature type="transmembrane region" description="Helical" evidence="9">
    <location>
        <begin position="115"/>
        <end position="133"/>
    </location>
</feature>
<dbReference type="Pfam" id="PF03062">
    <property type="entry name" value="MBOAT"/>
    <property type="match status" value="1"/>
</dbReference>
<evidence type="ECO:0000256" key="5">
    <source>
        <dbReference type="ARBA" id="ARBA00022692"/>
    </source>
</evidence>
<keyword evidence="7 9" id="KW-0472">Membrane</keyword>
<dbReference type="PIRSF" id="PIRSF016636">
    <property type="entry name" value="AlgI_DltB"/>
    <property type="match status" value="1"/>
</dbReference>
<dbReference type="PANTHER" id="PTHR13285:SF23">
    <property type="entry name" value="TEICHOIC ACID D-ALANYLTRANSFERASE"/>
    <property type="match status" value="1"/>
</dbReference>
<dbReference type="GO" id="GO:0016746">
    <property type="term" value="F:acyltransferase activity"/>
    <property type="evidence" value="ECO:0007669"/>
    <property type="project" value="UniProtKB-KW"/>
</dbReference>
<proteinExistence type="inferred from homology"/>
<keyword evidence="3" id="KW-1003">Cell membrane</keyword>
<dbReference type="AlphaFoldDB" id="A0A3B1A2N1"/>